<evidence type="ECO:0000256" key="5">
    <source>
        <dbReference type="ARBA" id="ARBA00031954"/>
    </source>
</evidence>
<proteinExistence type="inferred from homology"/>
<dbReference type="AlphaFoldDB" id="A0A0M3IQ29"/>
<dbReference type="WBParaSite" id="ALUE_0002085701-mRNA-1">
    <property type="protein sequence ID" value="ALUE_0002085701-mRNA-1"/>
    <property type="gene ID" value="ALUE_0002085701"/>
</dbReference>
<evidence type="ECO:0000313" key="7">
    <source>
        <dbReference type="Proteomes" id="UP000036681"/>
    </source>
</evidence>
<comment type="similarity">
    <text evidence="2 6">Belongs to the Mediator complex subunit 20 family.</text>
</comment>
<sequence>MGVSCKVSVFRVFEYDRSAKSIERAIEGQGAERVGVFSVDSTPYKPSDNVHGAINHVFILHHSHYPHSTFTIAPTERQVKMCPRAVSDRGFDLILSKLSSGLVQDVAGKFEVSGSEFVLKDFMIRVGNATMGVVSKGVIVEVEYAASCVASQCMAMLSELVAMFFPERADTRPPVLQKIQPEPYSALDTLNQYLDIFQGMRKKA</sequence>
<evidence type="ECO:0000256" key="4">
    <source>
        <dbReference type="ARBA" id="ARBA00023242"/>
    </source>
</evidence>
<comment type="subcellular location">
    <subcellularLocation>
        <location evidence="1 6">Nucleus</location>
    </subcellularLocation>
</comment>
<evidence type="ECO:0000256" key="1">
    <source>
        <dbReference type="ARBA" id="ARBA00004123"/>
    </source>
</evidence>
<name>A0A0M3IQ29_ASCLU</name>
<dbReference type="GO" id="GO:0006357">
    <property type="term" value="P:regulation of transcription by RNA polymerase II"/>
    <property type="evidence" value="ECO:0007669"/>
    <property type="project" value="InterPro"/>
</dbReference>
<dbReference type="GO" id="GO:0016592">
    <property type="term" value="C:mediator complex"/>
    <property type="evidence" value="ECO:0007669"/>
    <property type="project" value="InterPro"/>
</dbReference>
<dbReference type="Pfam" id="PF08612">
    <property type="entry name" value="Med20"/>
    <property type="match status" value="1"/>
</dbReference>
<dbReference type="PANTHER" id="PTHR12465:SF0">
    <property type="entry name" value="MEDIATOR OF RNA POLYMERASE II TRANSCRIPTION SUBUNIT 20"/>
    <property type="match status" value="1"/>
</dbReference>
<dbReference type="GO" id="GO:0003713">
    <property type="term" value="F:transcription coactivator activity"/>
    <property type="evidence" value="ECO:0007669"/>
    <property type="project" value="TreeGrafter"/>
</dbReference>
<reference evidence="8" key="1">
    <citation type="submission" date="2017-02" db="UniProtKB">
        <authorList>
            <consortium name="WormBaseParasite"/>
        </authorList>
    </citation>
    <scope>IDENTIFICATION</scope>
</reference>
<dbReference type="Proteomes" id="UP000036681">
    <property type="component" value="Unplaced"/>
</dbReference>
<evidence type="ECO:0000256" key="3">
    <source>
        <dbReference type="ARBA" id="ARBA00019690"/>
    </source>
</evidence>
<keyword evidence="4 6" id="KW-0539">Nucleus</keyword>
<gene>
    <name evidence="6" type="primary">MED20</name>
</gene>
<evidence type="ECO:0000256" key="6">
    <source>
        <dbReference type="RuleBase" id="RU364152"/>
    </source>
</evidence>
<comment type="function">
    <text evidence="6">Component of the Mediator complex, a coactivator involved in the regulated transcription of nearly all RNA polymerase II-dependent genes. Mediator functions as a bridge to convey information from gene-specific regulatory proteins to the basal RNA polymerase II transcription machinery. Mediator is recruited to promoters by direct interactions with regulatory proteins and serves as a scaffold for the assembly of a functional preinitiation complex with RNA polymerase II and the general transcription factors.</text>
</comment>
<dbReference type="InterPro" id="IPR013921">
    <property type="entry name" value="Mediator_Med20"/>
</dbReference>
<keyword evidence="6" id="KW-0804">Transcription</keyword>
<evidence type="ECO:0000256" key="2">
    <source>
        <dbReference type="ARBA" id="ARBA00010743"/>
    </source>
</evidence>
<keyword evidence="7" id="KW-1185">Reference proteome</keyword>
<dbReference type="PANTHER" id="PTHR12465">
    <property type="entry name" value="UBIQUITIN SPECIFIC PROTEASE HOMOLOG 49"/>
    <property type="match status" value="1"/>
</dbReference>
<accession>A0A0M3IQ29</accession>
<evidence type="ECO:0000313" key="8">
    <source>
        <dbReference type="WBParaSite" id="ALUE_0002085701-mRNA-1"/>
    </source>
</evidence>
<organism evidence="7 8">
    <name type="scientific">Ascaris lumbricoides</name>
    <name type="common">Giant roundworm</name>
    <dbReference type="NCBI Taxonomy" id="6252"/>
    <lineage>
        <taxon>Eukaryota</taxon>
        <taxon>Metazoa</taxon>
        <taxon>Ecdysozoa</taxon>
        <taxon>Nematoda</taxon>
        <taxon>Chromadorea</taxon>
        <taxon>Rhabditida</taxon>
        <taxon>Spirurina</taxon>
        <taxon>Ascaridomorpha</taxon>
        <taxon>Ascaridoidea</taxon>
        <taxon>Ascarididae</taxon>
        <taxon>Ascaris</taxon>
    </lineage>
</organism>
<keyword evidence="6" id="KW-0805">Transcription regulation</keyword>
<keyword evidence="6" id="KW-0010">Activator</keyword>
<protein>
    <recommendedName>
        <fullName evidence="3 6">Mediator of RNA polymerase II transcription subunit 20</fullName>
    </recommendedName>
    <alternativeName>
        <fullName evidence="5 6">Mediator complex subunit 20</fullName>
    </alternativeName>
</protein>
<comment type="subunit">
    <text evidence="6">Component of the Mediator complex.</text>
</comment>